<keyword evidence="2 4" id="KW-0521">NADP</keyword>
<sequence>MAQQRRGSSTFTHENTGMKITFLGGGNMAAALIGGLIERGFAPAAVQVIELGAALRTQLGERFGVRAVEAADAAALACDVLVLAVKPQQMRAALAPLAGRLDAQLVISIAAGLRLCDLARWLGTPAQPYARLVRCMPNTPALIGAGVSGLYADPSVDEAGRALAARVMAAVGSTVWASSEEQMDAVTAISGSGPAYVFHFIEALEAAGRKLGFEAADARKLALDTVLGAARLAAGAEDSPALLRQKVTSPGGTTEAALASLATAGWHDTLVTAVMAAAARGRELGAELGKD</sequence>
<dbReference type="EC" id="1.5.1.2" evidence="4 5"/>
<dbReference type="eggNOG" id="COG0345">
    <property type="taxonomic scope" value="Bacteria"/>
</dbReference>
<comment type="catalytic activity">
    <reaction evidence="4">
        <text>L-proline + NADP(+) = (S)-1-pyrroline-5-carboxylate + NADPH + 2 H(+)</text>
        <dbReference type="Rhea" id="RHEA:14109"/>
        <dbReference type="ChEBI" id="CHEBI:15378"/>
        <dbReference type="ChEBI" id="CHEBI:17388"/>
        <dbReference type="ChEBI" id="CHEBI:57783"/>
        <dbReference type="ChEBI" id="CHEBI:58349"/>
        <dbReference type="ChEBI" id="CHEBI:60039"/>
        <dbReference type="EC" id="1.5.1.2"/>
    </reaction>
</comment>
<protein>
    <recommendedName>
        <fullName evidence="4 5">Pyrroline-5-carboxylate reductase</fullName>
        <shortName evidence="4">P5C reductase</shortName>
        <shortName evidence="4">P5CR</shortName>
        <ecNumber evidence="4 5">1.5.1.2</ecNumber>
    </recommendedName>
    <alternativeName>
        <fullName evidence="4">PCA reductase</fullName>
    </alternativeName>
</protein>
<evidence type="ECO:0000313" key="10">
    <source>
        <dbReference type="Proteomes" id="UP000015455"/>
    </source>
</evidence>
<dbReference type="Pfam" id="PF14748">
    <property type="entry name" value="P5CR_dimer"/>
    <property type="match status" value="1"/>
</dbReference>
<keyword evidence="4" id="KW-0963">Cytoplasm</keyword>
<keyword evidence="4" id="KW-0641">Proline biosynthesis</keyword>
<dbReference type="NCBIfam" id="TIGR00112">
    <property type="entry name" value="proC"/>
    <property type="match status" value="1"/>
</dbReference>
<comment type="catalytic activity">
    <reaction evidence="4">
        <text>L-proline + NAD(+) = (S)-1-pyrroline-5-carboxylate + NADH + 2 H(+)</text>
        <dbReference type="Rhea" id="RHEA:14105"/>
        <dbReference type="ChEBI" id="CHEBI:15378"/>
        <dbReference type="ChEBI" id="CHEBI:17388"/>
        <dbReference type="ChEBI" id="CHEBI:57540"/>
        <dbReference type="ChEBI" id="CHEBI:57945"/>
        <dbReference type="ChEBI" id="CHEBI:60039"/>
        <dbReference type="EC" id="1.5.1.2"/>
    </reaction>
</comment>
<dbReference type="InterPro" id="IPR028939">
    <property type="entry name" value="P5C_Rdtase_cat_N"/>
</dbReference>
<dbReference type="InterPro" id="IPR008927">
    <property type="entry name" value="6-PGluconate_DH-like_C_sf"/>
</dbReference>
<reference evidence="9 10" key="1">
    <citation type="submission" date="2013-06" db="EMBL/GenBank/DDBJ databases">
        <title>Draft genome sequence of Thauera terpenica.</title>
        <authorList>
            <person name="Liu B."/>
            <person name="Frostegard A.H."/>
            <person name="Shapleigh J.P."/>
        </authorList>
    </citation>
    <scope>NUCLEOTIDE SEQUENCE [LARGE SCALE GENOMIC DNA]</scope>
    <source>
        <strain evidence="9 10">58Eu</strain>
    </source>
</reference>
<dbReference type="InterPro" id="IPR029036">
    <property type="entry name" value="P5CR_dimer"/>
</dbReference>
<dbReference type="FunFam" id="1.10.3730.10:FF:000001">
    <property type="entry name" value="Pyrroline-5-carboxylate reductase"/>
    <property type="match status" value="1"/>
</dbReference>
<evidence type="ECO:0000256" key="2">
    <source>
        <dbReference type="ARBA" id="ARBA00022857"/>
    </source>
</evidence>
<feature type="binding site" evidence="6">
    <location>
        <begin position="84"/>
        <end position="87"/>
    </location>
    <ligand>
        <name>NADP(+)</name>
        <dbReference type="ChEBI" id="CHEBI:58349"/>
    </ligand>
</feature>
<dbReference type="PIRSF" id="PIRSF000193">
    <property type="entry name" value="Pyrrol-5-carb_rd"/>
    <property type="match status" value="1"/>
</dbReference>
<evidence type="ECO:0000259" key="8">
    <source>
        <dbReference type="Pfam" id="PF14748"/>
    </source>
</evidence>
<evidence type="ECO:0000313" key="9">
    <source>
        <dbReference type="EMBL" id="EPZ16673.1"/>
    </source>
</evidence>
<dbReference type="InterPro" id="IPR036291">
    <property type="entry name" value="NAD(P)-bd_dom_sf"/>
</dbReference>
<proteinExistence type="inferred from homology"/>
<dbReference type="GO" id="GO:0005737">
    <property type="term" value="C:cytoplasm"/>
    <property type="evidence" value="ECO:0007669"/>
    <property type="project" value="UniProtKB-SubCell"/>
</dbReference>
<dbReference type="HAMAP" id="MF_01925">
    <property type="entry name" value="P5C_reductase"/>
    <property type="match status" value="1"/>
</dbReference>
<keyword evidence="3 4" id="KW-0560">Oxidoreductase</keyword>
<dbReference type="SUPFAM" id="SSF51735">
    <property type="entry name" value="NAD(P)-binding Rossmann-fold domains"/>
    <property type="match status" value="1"/>
</dbReference>
<dbReference type="PATRIC" id="fig|1348657.5.peg.796"/>
<keyword evidence="10" id="KW-1185">Reference proteome</keyword>
<dbReference type="GO" id="GO:0055129">
    <property type="term" value="P:L-proline biosynthetic process"/>
    <property type="evidence" value="ECO:0007669"/>
    <property type="project" value="UniProtKB-UniRule"/>
</dbReference>
<evidence type="ECO:0000256" key="6">
    <source>
        <dbReference type="PIRSR" id="PIRSR000193-1"/>
    </source>
</evidence>
<dbReference type="EMBL" id="ATJV01000042">
    <property type="protein sequence ID" value="EPZ16673.1"/>
    <property type="molecule type" value="Genomic_DNA"/>
</dbReference>
<comment type="function">
    <text evidence="4">Catalyzes the reduction of 1-pyrroline-5-carboxylate (PCA) to L-proline.</text>
</comment>
<dbReference type="Gene3D" id="1.10.3730.10">
    <property type="entry name" value="ProC C-terminal domain-like"/>
    <property type="match status" value="1"/>
</dbReference>
<name>T0B1K5_9RHOO</name>
<feature type="domain" description="Pyrroline-5-carboxylate reductase catalytic N-terminal" evidence="7">
    <location>
        <begin position="19"/>
        <end position="112"/>
    </location>
</feature>
<dbReference type="STRING" id="1348657.M622_11290"/>
<accession>T0B1K5</accession>
<dbReference type="UniPathway" id="UPA00098">
    <property type="reaction ID" value="UER00361"/>
</dbReference>
<comment type="caution">
    <text evidence="9">The sequence shown here is derived from an EMBL/GenBank/DDBJ whole genome shotgun (WGS) entry which is preliminary data.</text>
</comment>
<evidence type="ECO:0000259" key="7">
    <source>
        <dbReference type="Pfam" id="PF03807"/>
    </source>
</evidence>
<dbReference type="PANTHER" id="PTHR11645:SF0">
    <property type="entry name" value="PYRROLINE-5-CARBOXYLATE REDUCTASE 3"/>
    <property type="match status" value="1"/>
</dbReference>
<dbReference type="Gene3D" id="3.40.50.720">
    <property type="entry name" value="NAD(P)-binding Rossmann-like Domain"/>
    <property type="match status" value="1"/>
</dbReference>
<comment type="pathway">
    <text evidence="4">Amino-acid biosynthesis; L-proline biosynthesis; L-proline from L-glutamate 5-semialdehyde: step 1/1.</text>
</comment>
<dbReference type="AlphaFoldDB" id="T0B1K5"/>
<dbReference type="GO" id="GO:0004735">
    <property type="term" value="F:pyrroline-5-carboxylate reductase activity"/>
    <property type="evidence" value="ECO:0007669"/>
    <property type="project" value="UniProtKB-UniRule"/>
</dbReference>
<keyword evidence="4" id="KW-0028">Amino-acid biosynthesis</keyword>
<organism evidence="9 10">
    <name type="scientific">Thauera terpenica 58Eu</name>
    <dbReference type="NCBI Taxonomy" id="1348657"/>
    <lineage>
        <taxon>Bacteria</taxon>
        <taxon>Pseudomonadati</taxon>
        <taxon>Pseudomonadota</taxon>
        <taxon>Betaproteobacteria</taxon>
        <taxon>Rhodocyclales</taxon>
        <taxon>Zoogloeaceae</taxon>
        <taxon>Thauera</taxon>
    </lineage>
</organism>
<feature type="domain" description="Pyrroline-5-carboxylate reductase dimerisation" evidence="8">
    <location>
        <begin position="180"/>
        <end position="284"/>
    </location>
</feature>
<comment type="similarity">
    <text evidence="1 4">Belongs to the pyrroline-5-carboxylate reductase family.</text>
</comment>
<evidence type="ECO:0000256" key="5">
    <source>
        <dbReference type="NCBIfam" id="TIGR00112"/>
    </source>
</evidence>
<feature type="binding site" evidence="6">
    <location>
        <begin position="23"/>
        <end position="28"/>
    </location>
    <ligand>
        <name>NADP(+)</name>
        <dbReference type="ChEBI" id="CHEBI:58349"/>
    </ligand>
</feature>
<dbReference type="Pfam" id="PF03807">
    <property type="entry name" value="F420_oxidored"/>
    <property type="match status" value="1"/>
</dbReference>
<dbReference type="Proteomes" id="UP000015455">
    <property type="component" value="Unassembled WGS sequence"/>
</dbReference>
<gene>
    <name evidence="4" type="primary">proC</name>
    <name evidence="9" type="ORF">M622_11290</name>
</gene>
<evidence type="ECO:0000256" key="3">
    <source>
        <dbReference type="ARBA" id="ARBA00023002"/>
    </source>
</evidence>
<evidence type="ECO:0000256" key="4">
    <source>
        <dbReference type="HAMAP-Rule" id="MF_01925"/>
    </source>
</evidence>
<dbReference type="InterPro" id="IPR000304">
    <property type="entry name" value="Pyrroline-COOH_reductase"/>
</dbReference>
<dbReference type="PANTHER" id="PTHR11645">
    <property type="entry name" value="PYRROLINE-5-CARBOXYLATE REDUCTASE"/>
    <property type="match status" value="1"/>
</dbReference>
<evidence type="ECO:0000256" key="1">
    <source>
        <dbReference type="ARBA" id="ARBA00005525"/>
    </source>
</evidence>
<comment type="subcellular location">
    <subcellularLocation>
        <location evidence="4">Cytoplasm</location>
    </subcellularLocation>
</comment>
<dbReference type="SUPFAM" id="SSF48179">
    <property type="entry name" value="6-phosphogluconate dehydrogenase C-terminal domain-like"/>
    <property type="match status" value="1"/>
</dbReference>